<gene>
    <name evidence="2" type="ORF">EJ04DRAFT_518712</name>
</gene>
<protein>
    <submittedName>
        <fullName evidence="2">Uncharacterized protein</fullName>
    </submittedName>
</protein>
<proteinExistence type="predicted"/>
<dbReference type="Proteomes" id="UP000799444">
    <property type="component" value="Unassembled WGS sequence"/>
</dbReference>
<evidence type="ECO:0000313" key="3">
    <source>
        <dbReference type="Proteomes" id="UP000799444"/>
    </source>
</evidence>
<sequence>MAPSSNKHPSEPPSPGDSNGCKKTHQTLTKKLRTLCRRILNHHYLTRKPKNSDSKHASHHTEPNTSHPSSSSRHRRSSKKSGSKHHTSRRHSRLKHSHLPPALPRPHTRFQPAHAITIPTCTIPSYLLAPAGISAPASDYEHTQMHTCRDGAHLTIAYVTASEMERGEECPICGWVGGKMRGGGGGRGRGRREVRFDVSGGEIRGGAMGRGRREVRFDVSGGQMRRRAEEEEEDGEWEREEGEGEDGDSDERGGEEGGEEVEEETQSAGSVAWSWVSERFYVRRVPGIVKLKRKNATAGNGRSKRNRRRRRRSSRREREERHVDEHVSVSEQSSSPISQIMPECLRGSREHPWPVKRSVGGAEGRD</sequence>
<feature type="compositionally biased region" description="Basic residues" evidence="1">
    <location>
        <begin position="22"/>
        <end position="49"/>
    </location>
</feature>
<feature type="compositionally biased region" description="Acidic residues" evidence="1">
    <location>
        <begin position="230"/>
        <end position="249"/>
    </location>
</feature>
<name>A0A9P4V8J5_9PLEO</name>
<feature type="compositionally biased region" description="Basic and acidic residues" evidence="1">
    <location>
        <begin position="316"/>
        <end position="328"/>
    </location>
</feature>
<evidence type="ECO:0000256" key="1">
    <source>
        <dbReference type="SAM" id="MobiDB-lite"/>
    </source>
</evidence>
<accession>A0A9P4V8J5</accession>
<organism evidence="2 3">
    <name type="scientific">Polyplosphaeria fusca</name>
    <dbReference type="NCBI Taxonomy" id="682080"/>
    <lineage>
        <taxon>Eukaryota</taxon>
        <taxon>Fungi</taxon>
        <taxon>Dikarya</taxon>
        <taxon>Ascomycota</taxon>
        <taxon>Pezizomycotina</taxon>
        <taxon>Dothideomycetes</taxon>
        <taxon>Pleosporomycetidae</taxon>
        <taxon>Pleosporales</taxon>
        <taxon>Tetraplosphaeriaceae</taxon>
        <taxon>Polyplosphaeria</taxon>
    </lineage>
</organism>
<feature type="compositionally biased region" description="Acidic residues" evidence="1">
    <location>
        <begin position="256"/>
        <end position="265"/>
    </location>
</feature>
<dbReference type="EMBL" id="ML996100">
    <property type="protein sequence ID" value="KAF2740398.1"/>
    <property type="molecule type" value="Genomic_DNA"/>
</dbReference>
<feature type="region of interest" description="Disordered" evidence="1">
    <location>
        <begin position="1"/>
        <end position="108"/>
    </location>
</feature>
<feature type="region of interest" description="Disordered" evidence="1">
    <location>
        <begin position="289"/>
        <end position="366"/>
    </location>
</feature>
<feature type="compositionally biased region" description="Basic residues" evidence="1">
    <location>
        <begin position="72"/>
        <end position="98"/>
    </location>
</feature>
<reference evidence="2" key="1">
    <citation type="journal article" date="2020" name="Stud. Mycol.">
        <title>101 Dothideomycetes genomes: a test case for predicting lifestyles and emergence of pathogens.</title>
        <authorList>
            <person name="Haridas S."/>
            <person name="Albert R."/>
            <person name="Binder M."/>
            <person name="Bloem J."/>
            <person name="Labutti K."/>
            <person name="Salamov A."/>
            <person name="Andreopoulos B."/>
            <person name="Baker S."/>
            <person name="Barry K."/>
            <person name="Bills G."/>
            <person name="Bluhm B."/>
            <person name="Cannon C."/>
            <person name="Castanera R."/>
            <person name="Culley D."/>
            <person name="Daum C."/>
            <person name="Ezra D."/>
            <person name="Gonzalez J."/>
            <person name="Henrissat B."/>
            <person name="Kuo A."/>
            <person name="Liang C."/>
            <person name="Lipzen A."/>
            <person name="Lutzoni F."/>
            <person name="Magnuson J."/>
            <person name="Mondo S."/>
            <person name="Nolan M."/>
            <person name="Ohm R."/>
            <person name="Pangilinan J."/>
            <person name="Park H.-J."/>
            <person name="Ramirez L."/>
            <person name="Alfaro M."/>
            <person name="Sun H."/>
            <person name="Tritt A."/>
            <person name="Yoshinaga Y."/>
            <person name="Zwiers L.-H."/>
            <person name="Turgeon B."/>
            <person name="Goodwin S."/>
            <person name="Spatafora J."/>
            <person name="Crous P."/>
            <person name="Grigoriev I."/>
        </authorList>
    </citation>
    <scope>NUCLEOTIDE SEQUENCE</scope>
    <source>
        <strain evidence="2">CBS 125425</strain>
    </source>
</reference>
<feature type="compositionally biased region" description="Basic and acidic residues" evidence="1">
    <location>
        <begin position="50"/>
        <end position="62"/>
    </location>
</feature>
<keyword evidence="3" id="KW-1185">Reference proteome</keyword>
<feature type="compositionally biased region" description="Basic residues" evidence="1">
    <location>
        <begin position="302"/>
        <end position="315"/>
    </location>
</feature>
<feature type="region of interest" description="Disordered" evidence="1">
    <location>
        <begin position="221"/>
        <end position="270"/>
    </location>
</feature>
<comment type="caution">
    <text evidence="2">The sequence shown here is derived from an EMBL/GenBank/DDBJ whole genome shotgun (WGS) entry which is preliminary data.</text>
</comment>
<dbReference type="AlphaFoldDB" id="A0A9P4V8J5"/>
<evidence type="ECO:0000313" key="2">
    <source>
        <dbReference type="EMBL" id="KAF2740398.1"/>
    </source>
</evidence>
<feature type="compositionally biased region" description="Low complexity" evidence="1">
    <location>
        <begin position="329"/>
        <end position="343"/>
    </location>
</feature>